<sequence>MKRVLACALLCLCFILTACQMGASNAEDDAEYHIRASHAVAQDQSTHLALEQFKETIEDESDERIRVDIYPAGQLYASERSSIEAVQQGNVEMTVTASAPLAGFDSSFLAIDLPFLFDSHEEAYEALDGEFGQTLLERLPDIGLQGLTFAETGMRHLQNNEGPIESPEDMQPLNIRAMENEVHLEMFRAMGANSQPYPFGELYSALQQNVMNAMEGPYNLVYTSSLHEVQDYLTISAHSYTPTIVFMNDDFYMDLPEDLRAIVDDAADDYRDEQRVMAREQDEEAFEVLEEHMEINEWSEEERQVFIDQTAYLYEAFEDEIDSEIMELIEPYRND</sequence>
<dbReference type="OrthoDB" id="9776801at2"/>
<dbReference type="Pfam" id="PF03480">
    <property type="entry name" value="DctP"/>
    <property type="match status" value="1"/>
</dbReference>
<keyword evidence="6" id="KW-1185">Reference proteome</keyword>
<dbReference type="GO" id="GO:0055085">
    <property type="term" value="P:transmembrane transport"/>
    <property type="evidence" value="ECO:0007669"/>
    <property type="project" value="InterPro"/>
</dbReference>
<evidence type="ECO:0000256" key="1">
    <source>
        <dbReference type="ARBA" id="ARBA00009023"/>
    </source>
</evidence>
<dbReference type="AlphaFoldDB" id="A0A514LKH3"/>
<organism evidence="5 6">
    <name type="scientific">Salicibibacter halophilus</name>
    <dbReference type="NCBI Taxonomy" id="2502791"/>
    <lineage>
        <taxon>Bacteria</taxon>
        <taxon>Bacillati</taxon>
        <taxon>Bacillota</taxon>
        <taxon>Bacilli</taxon>
        <taxon>Bacillales</taxon>
        <taxon>Bacillaceae</taxon>
        <taxon>Salicibibacter</taxon>
    </lineage>
</organism>
<proteinExistence type="inferred from homology"/>
<dbReference type="RefSeq" id="WP_142090812.1">
    <property type="nucleotide sequence ID" value="NZ_CP035485.1"/>
</dbReference>
<dbReference type="KEGG" id="sale:EPH95_14815"/>
<evidence type="ECO:0000256" key="3">
    <source>
        <dbReference type="ARBA" id="ARBA00022729"/>
    </source>
</evidence>
<gene>
    <name evidence="5" type="ORF">EPH95_14815</name>
</gene>
<dbReference type="InterPro" id="IPR004682">
    <property type="entry name" value="TRAP_DctP"/>
</dbReference>
<dbReference type="PROSITE" id="PS51257">
    <property type="entry name" value="PROKAR_LIPOPROTEIN"/>
    <property type="match status" value="1"/>
</dbReference>
<reference evidence="6" key="1">
    <citation type="submission" date="2019-01" db="EMBL/GenBank/DDBJ databases">
        <title>Genomic analysis of Salicibibacter sp. NKC3-5.</title>
        <authorList>
            <person name="Oh Y.J."/>
        </authorList>
    </citation>
    <scope>NUCLEOTIDE SEQUENCE [LARGE SCALE GENOMIC DNA]</scope>
    <source>
        <strain evidence="6">NKC3-5</strain>
    </source>
</reference>
<dbReference type="PANTHER" id="PTHR33376">
    <property type="match status" value="1"/>
</dbReference>
<dbReference type="GO" id="GO:0030288">
    <property type="term" value="C:outer membrane-bounded periplasmic space"/>
    <property type="evidence" value="ECO:0007669"/>
    <property type="project" value="InterPro"/>
</dbReference>
<dbReference type="Proteomes" id="UP000319756">
    <property type="component" value="Chromosome"/>
</dbReference>
<feature type="signal peptide" evidence="4">
    <location>
        <begin position="1"/>
        <end position="23"/>
    </location>
</feature>
<dbReference type="NCBIfam" id="TIGR00787">
    <property type="entry name" value="dctP"/>
    <property type="match status" value="1"/>
</dbReference>
<feature type="chain" id="PRO_5038930145" evidence="4">
    <location>
        <begin position="24"/>
        <end position="335"/>
    </location>
</feature>
<dbReference type="NCBIfam" id="NF037995">
    <property type="entry name" value="TRAP_S1"/>
    <property type="match status" value="1"/>
</dbReference>
<dbReference type="PANTHER" id="PTHR33376:SF7">
    <property type="entry name" value="C4-DICARBOXYLATE-BINDING PROTEIN DCTB"/>
    <property type="match status" value="1"/>
</dbReference>
<evidence type="ECO:0000313" key="5">
    <source>
        <dbReference type="EMBL" id="QDI92303.1"/>
    </source>
</evidence>
<keyword evidence="2" id="KW-0813">Transport</keyword>
<evidence type="ECO:0000256" key="4">
    <source>
        <dbReference type="SAM" id="SignalP"/>
    </source>
</evidence>
<dbReference type="EMBL" id="CP035485">
    <property type="protein sequence ID" value="QDI92303.1"/>
    <property type="molecule type" value="Genomic_DNA"/>
</dbReference>
<evidence type="ECO:0000256" key="2">
    <source>
        <dbReference type="ARBA" id="ARBA00022448"/>
    </source>
</evidence>
<dbReference type="Gene3D" id="3.40.190.170">
    <property type="entry name" value="Bacterial extracellular solute-binding protein, family 7"/>
    <property type="match status" value="1"/>
</dbReference>
<keyword evidence="3 4" id="KW-0732">Signal</keyword>
<evidence type="ECO:0000313" key="6">
    <source>
        <dbReference type="Proteomes" id="UP000319756"/>
    </source>
</evidence>
<comment type="similarity">
    <text evidence="1">Belongs to the bacterial solute-binding protein 7 family.</text>
</comment>
<protein>
    <submittedName>
        <fullName evidence="5">DctP family TRAP transporter solute-binding subunit</fullName>
    </submittedName>
</protein>
<dbReference type="InterPro" id="IPR018389">
    <property type="entry name" value="DctP_fam"/>
</dbReference>
<accession>A0A514LKH3</accession>
<dbReference type="InterPro" id="IPR038404">
    <property type="entry name" value="TRAP_DctP_sf"/>
</dbReference>
<name>A0A514LKH3_9BACI</name>
<dbReference type="PIRSF" id="PIRSF006470">
    <property type="entry name" value="DctB"/>
    <property type="match status" value="1"/>
</dbReference>